<evidence type="ECO:0000313" key="3">
    <source>
        <dbReference type="Proteomes" id="UP001054252"/>
    </source>
</evidence>
<dbReference type="Proteomes" id="UP001054252">
    <property type="component" value="Unassembled WGS sequence"/>
</dbReference>
<keyword evidence="3" id="KW-1185">Reference proteome</keyword>
<evidence type="ECO:0000313" key="2">
    <source>
        <dbReference type="EMBL" id="GKU90005.1"/>
    </source>
</evidence>
<evidence type="ECO:0000256" key="1">
    <source>
        <dbReference type="SAM" id="MobiDB-lite"/>
    </source>
</evidence>
<dbReference type="AlphaFoldDB" id="A0AAV5HTH2"/>
<feature type="region of interest" description="Disordered" evidence="1">
    <location>
        <begin position="1"/>
        <end position="33"/>
    </location>
</feature>
<proteinExistence type="predicted"/>
<comment type="caution">
    <text evidence="2">The sequence shown here is derived from an EMBL/GenBank/DDBJ whole genome shotgun (WGS) entry which is preliminary data.</text>
</comment>
<protein>
    <submittedName>
        <fullName evidence="2">Uncharacterized protein</fullName>
    </submittedName>
</protein>
<sequence length="33" mass="3452">MLDIAGAVPSKDKIQPANQLEKGGSRSQAPQCL</sequence>
<name>A0AAV5HTH2_9ROSI</name>
<reference evidence="2 3" key="1">
    <citation type="journal article" date="2021" name="Commun. Biol.">
        <title>The genome of Shorea leprosula (Dipterocarpaceae) highlights the ecological relevance of drought in aseasonal tropical rainforests.</title>
        <authorList>
            <person name="Ng K.K.S."/>
            <person name="Kobayashi M.J."/>
            <person name="Fawcett J.A."/>
            <person name="Hatakeyama M."/>
            <person name="Paape T."/>
            <person name="Ng C.H."/>
            <person name="Ang C.C."/>
            <person name="Tnah L.H."/>
            <person name="Lee C.T."/>
            <person name="Nishiyama T."/>
            <person name="Sese J."/>
            <person name="O'Brien M.J."/>
            <person name="Copetti D."/>
            <person name="Mohd Noor M.I."/>
            <person name="Ong R.C."/>
            <person name="Putra M."/>
            <person name="Sireger I.Z."/>
            <person name="Indrioko S."/>
            <person name="Kosugi Y."/>
            <person name="Izuno A."/>
            <person name="Isagi Y."/>
            <person name="Lee S.L."/>
            <person name="Shimizu K.K."/>
        </authorList>
    </citation>
    <scope>NUCLEOTIDE SEQUENCE [LARGE SCALE GENOMIC DNA]</scope>
    <source>
        <strain evidence="2">214</strain>
    </source>
</reference>
<gene>
    <name evidence="2" type="ORF">SLEP1_g4061</name>
</gene>
<dbReference type="EMBL" id="BPVZ01000004">
    <property type="protein sequence ID" value="GKU90005.1"/>
    <property type="molecule type" value="Genomic_DNA"/>
</dbReference>
<organism evidence="2 3">
    <name type="scientific">Rubroshorea leprosula</name>
    <dbReference type="NCBI Taxonomy" id="152421"/>
    <lineage>
        <taxon>Eukaryota</taxon>
        <taxon>Viridiplantae</taxon>
        <taxon>Streptophyta</taxon>
        <taxon>Embryophyta</taxon>
        <taxon>Tracheophyta</taxon>
        <taxon>Spermatophyta</taxon>
        <taxon>Magnoliopsida</taxon>
        <taxon>eudicotyledons</taxon>
        <taxon>Gunneridae</taxon>
        <taxon>Pentapetalae</taxon>
        <taxon>rosids</taxon>
        <taxon>malvids</taxon>
        <taxon>Malvales</taxon>
        <taxon>Dipterocarpaceae</taxon>
        <taxon>Rubroshorea</taxon>
    </lineage>
</organism>
<accession>A0AAV5HTH2</accession>